<dbReference type="SUPFAM" id="SSF159234">
    <property type="entry name" value="FomD-like"/>
    <property type="match status" value="1"/>
</dbReference>
<sequence length="160" mass="18743">MNKPKIFRTRYIPFETVDISSDELLYIDENILITRWKAIKPRADISGGISYTFLKEGIKISRFYDAERRFAYWYCDIIDVKYDRELDQYTLIDLLLDVKLMPDGTMKVLDADELAIALEQGLITQEQACRSLKKMDSILQSVYNGTFPPAVCMDKKYWEV</sequence>
<dbReference type="Proteomes" id="UP000191554">
    <property type="component" value="Unassembled WGS sequence"/>
</dbReference>
<dbReference type="AlphaFoldDB" id="A0A1V4SG77"/>
<reference evidence="2 3" key="1">
    <citation type="submission" date="2017-03" db="EMBL/GenBank/DDBJ databases">
        <title>Genome sequence of Clostridium hungatei DSM 14427.</title>
        <authorList>
            <person name="Poehlein A."/>
            <person name="Daniel R."/>
        </authorList>
    </citation>
    <scope>NUCLEOTIDE SEQUENCE [LARGE SCALE GENOMIC DNA]</scope>
    <source>
        <strain evidence="2 3">DSM 14427</strain>
    </source>
</reference>
<dbReference type="Gene3D" id="2.40.380.10">
    <property type="entry name" value="FomD-like"/>
    <property type="match status" value="1"/>
</dbReference>
<name>A0A1V4SG77_RUMHU</name>
<dbReference type="PANTHER" id="PTHR41271">
    <property type="entry name" value="DUF402 DOMAIN-CONTAINING PROTEIN"/>
    <property type="match status" value="1"/>
</dbReference>
<proteinExistence type="predicted"/>
<dbReference type="RefSeq" id="WP_080065515.1">
    <property type="nucleotide sequence ID" value="NZ_MZGX01000022.1"/>
</dbReference>
<dbReference type="STRING" id="48256.CLHUN_30760"/>
<keyword evidence="3" id="KW-1185">Reference proteome</keyword>
<evidence type="ECO:0000259" key="1">
    <source>
        <dbReference type="Pfam" id="PF04167"/>
    </source>
</evidence>
<accession>A0A1V4SG77</accession>
<dbReference type="Pfam" id="PF04167">
    <property type="entry name" value="DUF402"/>
    <property type="match status" value="1"/>
</dbReference>
<organism evidence="2 3">
    <name type="scientific">Ruminiclostridium hungatei</name>
    <name type="common">Clostridium hungatei</name>
    <dbReference type="NCBI Taxonomy" id="48256"/>
    <lineage>
        <taxon>Bacteria</taxon>
        <taxon>Bacillati</taxon>
        <taxon>Bacillota</taxon>
        <taxon>Clostridia</taxon>
        <taxon>Eubacteriales</taxon>
        <taxon>Oscillospiraceae</taxon>
        <taxon>Ruminiclostridium</taxon>
    </lineage>
</organism>
<protein>
    <recommendedName>
        <fullName evidence="1">DUF402 domain-containing protein</fullName>
    </recommendedName>
</protein>
<comment type="caution">
    <text evidence="2">The sequence shown here is derived from an EMBL/GenBank/DDBJ whole genome shotgun (WGS) entry which is preliminary data.</text>
</comment>
<dbReference type="PANTHER" id="PTHR41271:SF1">
    <property type="entry name" value="DUF402 DOMAIN-CONTAINING PROTEIN"/>
    <property type="match status" value="1"/>
</dbReference>
<evidence type="ECO:0000313" key="2">
    <source>
        <dbReference type="EMBL" id="OPX42932.1"/>
    </source>
</evidence>
<dbReference type="InterPro" id="IPR035930">
    <property type="entry name" value="FomD-like_sf"/>
</dbReference>
<feature type="domain" description="DUF402" evidence="1">
    <location>
        <begin position="8"/>
        <end position="146"/>
    </location>
</feature>
<dbReference type="EMBL" id="MZGX01000022">
    <property type="protein sequence ID" value="OPX42932.1"/>
    <property type="molecule type" value="Genomic_DNA"/>
</dbReference>
<gene>
    <name evidence="2" type="ORF">CLHUN_30760</name>
</gene>
<evidence type="ECO:0000313" key="3">
    <source>
        <dbReference type="Proteomes" id="UP000191554"/>
    </source>
</evidence>
<dbReference type="OrthoDB" id="2064617at2"/>
<dbReference type="InterPro" id="IPR007295">
    <property type="entry name" value="DUF402"/>
</dbReference>